<organism evidence="1 2">
    <name type="scientific">Nocardia aurea</name>
    <dbReference type="NCBI Taxonomy" id="2144174"/>
    <lineage>
        <taxon>Bacteria</taxon>
        <taxon>Bacillati</taxon>
        <taxon>Actinomycetota</taxon>
        <taxon>Actinomycetes</taxon>
        <taxon>Mycobacteriales</taxon>
        <taxon>Nocardiaceae</taxon>
        <taxon>Nocardia</taxon>
    </lineage>
</organism>
<protein>
    <recommendedName>
        <fullName evidence="3">HEAT repeat domain-containing protein</fullName>
    </recommendedName>
</protein>
<evidence type="ECO:0000313" key="1">
    <source>
        <dbReference type="EMBL" id="MEV0708221.1"/>
    </source>
</evidence>
<dbReference type="RefSeq" id="WP_357782676.1">
    <property type="nucleotide sequence ID" value="NZ_JBFAKC010000004.1"/>
</dbReference>
<name>A0ABV3FS18_9NOCA</name>
<dbReference type="EMBL" id="JBFAKC010000004">
    <property type="protein sequence ID" value="MEV0708221.1"/>
    <property type="molecule type" value="Genomic_DNA"/>
</dbReference>
<reference evidence="1 2" key="1">
    <citation type="submission" date="2024-06" db="EMBL/GenBank/DDBJ databases">
        <title>The Natural Products Discovery Center: Release of the First 8490 Sequenced Strains for Exploring Actinobacteria Biosynthetic Diversity.</title>
        <authorList>
            <person name="Kalkreuter E."/>
            <person name="Kautsar S.A."/>
            <person name="Yang D."/>
            <person name="Bader C.D."/>
            <person name="Teijaro C.N."/>
            <person name="Fluegel L."/>
            <person name="Davis C.M."/>
            <person name="Simpson J.R."/>
            <person name="Lauterbach L."/>
            <person name="Steele A.D."/>
            <person name="Gui C."/>
            <person name="Meng S."/>
            <person name="Li G."/>
            <person name="Viehrig K."/>
            <person name="Ye F."/>
            <person name="Su P."/>
            <person name="Kiefer A.F."/>
            <person name="Nichols A."/>
            <person name="Cepeda A.J."/>
            <person name="Yan W."/>
            <person name="Fan B."/>
            <person name="Jiang Y."/>
            <person name="Adhikari A."/>
            <person name="Zheng C.-J."/>
            <person name="Schuster L."/>
            <person name="Cowan T.M."/>
            <person name="Smanski M.J."/>
            <person name="Chevrette M.G."/>
            <person name="De Carvalho L.P.S."/>
            <person name="Shen B."/>
        </authorList>
    </citation>
    <scope>NUCLEOTIDE SEQUENCE [LARGE SCALE GENOMIC DNA]</scope>
    <source>
        <strain evidence="1 2">NPDC050403</strain>
    </source>
</reference>
<keyword evidence="2" id="KW-1185">Reference proteome</keyword>
<sequence length="210" mass="23332">MTLTRNEALSLLTDSLSARRRRGAKRLRALADPTTAAQVRAALEHEVLDERTWETQYQMVMALGMTGSRGDVELLKRLALQPRSATAVNTALGDAIIRLGREVDNDPAPALWCLKQDVEHLADGALRGVAMLRLKFPDAAINDILDYTEANFRDRNHKYLPYWPVVAAAGWSGPRLRAFLIRCSQDDRQIIADAATEALNGRYGNHVSVL</sequence>
<gene>
    <name evidence="1" type="ORF">AB0I48_11695</name>
</gene>
<proteinExistence type="predicted"/>
<evidence type="ECO:0000313" key="2">
    <source>
        <dbReference type="Proteomes" id="UP001551695"/>
    </source>
</evidence>
<dbReference type="Proteomes" id="UP001551695">
    <property type="component" value="Unassembled WGS sequence"/>
</dbReference>
<evidence type="ECO:0008006" key="3">
    <source>
        <dbReference type="Google" id="ProtNLM"/>
    </source>
</evidence>
<accession>A0ABV3FS18</accession>
<comment type="caution">
    <text evidence="1">The sequence shown here is derived from an EMBL/GenBank/DDBJ whole genome shotgun (WGS) entry which is preliminary data.</text>
</comment>